<dbReference type="InterPro" id="IPR036278">
    <property type="entry name" value="Sialidase_sf"/>
</dbReference>
<evidence type="ECO:0000313" key="3">
    <source>
        <dbReference type="EMBL" id="HGE99978.1"/>
    </source>
</evidence>
<dbReference type="Gene3D" id="2.120.10.80">
    <property type="entry name" value="Kelch-type beta propeller"/>
    <property type="match status" value="1"/>
</dbReference>
<comment type="caution">
    <text evidence="3">The sequence shown here is derived from an EMBL/GenBank/DDBJ whole genome shotgun (WGS) entry which is preliminary data.</text>
</comment>
<dbReference type="InterPro" id="IPR011043">
    <property type="entry name" value="Gal_Oxase/kelch_b-propeller"/>
</dbReference>
<sequence length="1155" mass="128009">MNRIKVRIKEEIVILILTLFSSSWTTTLWETSNIRIDGPNRFSTFPMCRSLSTRGPDTLHCVFSDWQAEISEHYVYYSRSTNGGSSWSSPTSFPASSNSFPSITAWDRNVYISYPNGDVVTFRRSTDNGAHFSTSVNLNPPSGIPKATAIGCWGSNVYLIVHSELIPNNYLYFYRSTDNGANWSISPTSLGNGLYPAISVWRDTIHLVYCSSTSNGVVYYRRSTDGGEHWGDTVRLGTYFSEVFPSIDCRRGLVGVVWSQAGSQGAIYFRASTNSGTSWGNISFPGNGRWASVTVGGYLFHIVYSDSATYGNYEIRYRSTPNNGETWNPVVRLTTTSARSIQPYIHCFGDTLLHLVWTERDTVYYKKGRYLPKDLEIFSIPSPPRTIDSGSSYIPACSLYNSGLDTAYSFLVQSHIPGLYLSTASVSALPPNSKIRLNFDQFTANWPRGTYILTCSTQYNLDRYPQNDFKRCTLSIRVRDVGILDILSPPDSVDYGQSITPRARVKNFGTVNASFWTKMTIGSLYRESVWVDLTPGETMTVALPDWLVQERGTLIAQCQTKLSSDLRPENDTASKRVKVGVGDVGVVAILAPIGTYDSGFSVIPQARVKNFGTNPFSFPVRFLIGSFYTDVQSVDNLGPGEEREVVFASCPLSERGRWVVRCSTELIGDQDLTNDCQRDSIVIRVLDVAFVRRLVPLDSIRADSLFYPKVRVKNLGFPSASFNCLFVVKRAGNILYSERVRVESLSPMSSFDVEFPPLILSDTGLHLNEIELEFSGDQHPENNFFSGVFRVYWDTGGGRLPAWVPVGNVPAEPDMKRVKSGGGMTASPEGLYILKGNNTRSIYFYEPGGGIRFLDTIPSGVSGKKVKKGSAITYGEGKLYIAKGSGTKELWQLDLRTGEWLPLEIPGDKGLKGGTGLVFLPGYLYLLKGSKTQEFYRYNLSTGFWEFMPPSPVLVVDGSRMTTDGAKIYLLVGKVNLFYSFDPNTNQWTAKESLPLVHPLSGKKKKVKDGCALCYFAGDIYAVKGGNTQEFWKYDLDSAGWIPLELVPKGMSNKAVGGGAGLSAFAGKVYLLKGNNTPELWRYEGRGILFNSGAKAGLAAKSRIKESSTATSGKRVYDVLGKIVYEGRGRFALRPGIYFIEEEGKGERKKLVIIK</sequence>
<dbReference type="InterPro" id="IPR015943">
    <property type="entry name" value="WD40/YVTN_repeat-like_dom_sf"/>
</dbReference>
<gene>
    <name evidence="3" type="ORF">ENX07_07940</name>
</gene>
<protein>
    <recommendedName>
        <fullName evidence="4">CARDB domain-containing protein</fullName>
    </recommendedName>
</protein>
<accession>A0A7C3Z446</accession>
<dbReference type="Gene3D" id="2.130.10.10">
    <property type="entry name" value="YVTN repeat-like/Quinoprotein amine dehydrogenase"/>
    <property type="match status" value="1"/>
</dbReference>
<dbReference type="CDD" id="cd15482">
    <property type="entry name" value="Sialidase_non-viral"/>
    <property type="match status" value="1"/>
</dbReference>
<dbReference type="Gene3D" id="2.60.40.10">
    <property type="entry name" value="Immunoglobulins"/>
    <property type="match status" value="1"/>
</dbReference>
<keyword evidence="2" id="KW-0408">Iron</keyword>
<dbReference type="PANTHER" id="PTHR47435">
    <property type="entry name" value="KELCH REPEAT PROTEIN (AFU_ORTHOLOGUE AFUA_5G12780)"/>
    <property type="match status" value="1"/>
</dbReference>
<dbReference type="InterPro" id="IPR015915">
    <property type="entry name" value="Kelch-typ_b-propeller"/>
</dbReference>
<dbReference type="AlphaFoldDB" id="A0A7C3Z446"/>
<proteinExistence type="predicted"/>
<keyword evidence="1" id="KW-0677">Repeat</keyword>
<evidence type="ECO:0000256" key="1">
    <source>
        <dbReference type="ARBA" id="ARBA00022737"/>
    </source>
</evidence>
<evidence type="ECO:0008006" key="4">
    <source>
        <dbReference type="Google" id="ProtNLM"/>
    </source>
</evidence>
<name>A0A7C3Z446_UNCW3</name>
<dbReference type="SUPFAM" id="SSF50965">
    <property type="entry name" value="Galactose oxidase, central domain"/>
    <property type="match status" value="1"/>
</dbReference>
<dbReference type="SUPFAM" id="SSF50939">
    <property type="entry name" value="Sialidases"/>
    <property type="match status" value="1"/>
</dbReference>
<organism evidence="3">
    <name type="scientific">candidate division WOR-3 bacterium</name>
    <dbReference type="NCBI Taxonomy" id="2052148"/>
    <lineage>
        <taxon>Bacteria</taxon>
        <taxon>Bacteria division WOR-3</taxon>
    </lineage>
</organism>
<evidence type="ECO:0000256" key="2">
    <source>
        <dbReference type="ARBA" id="ARBA00023004"/>
    </source>
</evidence>
<dbReference type="PANTHER" id="PTHR47435:SF4">
    <property type="entry name" value="KELCH REPEAT PROTEIN (AFU_ORTHOLOGUE AFUA_5G12780)"/>
    <property type="match status" value="1"/>
</dbReference>
<reference evidence="3" key="1">
    <citation type="journal article" date="2020" name="mSystems">
        <title>Genome- and Community-Level Interaction Insights into Carbon Utilization and Element Cycling Functions of Hydrothermarchaeota in Hydrothermal Sediment.</title>
        <authorList>
            <person name="Zhou Z."/>
            <person name="Liu Y."/>
            <person name="Xu W."/>
            <person name="Pan J."/>
            <person name="Luo Z.H."/>
            <person name="Li M."/>
        </authorList>
    </citation>
    <scope>NUCLEOTIDE SEQUENCE [LARGE SCALE GENOMIC DNA]</scope>
    <source>
        <strain evidence="3">SpSt-906</strain>
    </source>
</reference>
<dbReference type="InterPro" id="IPR013783">
    <property type="entry name" value="Ig-like_fold"/>
</dbReference>
<dbReference type="EMBL" id="DTMQ01000048">
    <property type="protein sequence ID" value="HGE99978.1"/>
    <property type="molecule type" value="Genomic_DNA"/>
</dbReference>